<keyword evidence="3 6" id="KW-0547">Nucleotide-binding</keyword>
<sequence>MDDQEITPLTQEEFNQYIEPLGPWGEDRDNISPIAIAVSGGADSLCLALLAHGWRKNIIAFIVDHQLRDSSTQEAFITQKRLTDLSIPSEILTLDNLKLGSALEERARIARYNALFDACEEKGCVDLLLGHHAGDQAETVLMRIRAGSAADGLAGMASIMELPNIRLVRPLLSVYPQRLRKTLKQKNVAWIEDSSNQDMRIQRNRIRKELSLSWSKSGTVSVLLKRASEEGYCRMKRDQEQADLLAQQVEMRPEGFAILFPNSVEPRALGAIIRTISGSIYIPLYQSIERLSRHLRAMTIGGVKIQPAGRLGKGWLLFREEAAMQNRINVYEDCIWDQRFRVIIPKDQFKAGIQIGALGNAYKEFANRQTLPAALLRVLPAFWDGDNLLAVPHLNVFLDDVIKEWQIIFQPKQPMTQSYLFSSV</sequence>
<proteinExistence type="inferred from homology"/>
<dbReference type="RefSeq" id="WP_034336421.1">
    <property type="nucleotide sequence ID" value="NZ_CAMXCH010000002.1"/>
</dbReference>
<dbReference type="Pfam" id="PF01171">
    <property type="entry name" value="ATP_bind_3"/>
    <property type="match status" value="1"/>
</dbReference>
<dbReference type="InterPro" id="IPR014729">
    <property type="entry name" value="Rossmann-like_a/b/a_fold"/>
</dbReference>
<dbReference type="InterPro" id="IPR011063">
    <property type="entry name" value="TilS/TtcA_N"/>
</dbReference>
<evidence type="ECO:0000256" key="5">
    <source>
        <dbReference type="ARBA" id="ARBA00048539"/>
    </source>
</evidence>
<dbReference type="EMBL" id="CAMXCH010000002">
    <property type="protein sequence ID" value="CAI3942604.1"/>
    <property type="molecule type" value="Genomic_DNA"/>
</dbReference>
<organism evidence="8 9">
    <name type="scientific">Commensalibacter papalotli</name>
    <name type="common">ex Botero et al. 2024</name>
    <dbReference type="NCBI Taxonomy" id="2972766"/>
    <lineage>
        <taxon>Bacteria</taxon>
        <taxon>Pseudomonadati</taxon>
        <taxon>Pseudomonadota</taxon>
        <taxon>Alphaproteobacteria</taxon>
        <taxon>Acetobacterales</taxon>
        <taxon>Acetobacteraceae</taxon>
    </lineage>
</organism>
<comment type="subcellular location">
    <subcellularLocation>
        <location evidence="6">Cytoplasm</location>
    </subcellularLocation>
</comment>
<evidence type="ECO:0000313" key="9">
    <source>
        <dbReference type="Proteomes" id="UP001154272"/>
    </source>
</evidence>
<comment type="domain">
    <text evidence="6">The N-terminal region contains the highly conserved SGGXDS motif, predicted to be a P-loop motif involved in ATP binding.</text>
</comment>
<evidence type="ECO:0000256" key="4">
    <source>
        <dbReference type="ARBA" id="ARBA00022840"/>
    </source>
</evidence>
<reference evidence="8" key="1">
    <citation type="submission" date="2022-10" db="EMBL/GenBank/DDBJ databases">
        <authorList>
            <person name="Botero Cardona J."/>
        </authorList>
    </citation>
    <scope>NUCLEOTIDE SEQUENCE</scope>
    <source>
        <strain evidence="8">R-83534</strain>
    </source>
</reference>
<evidence type="ECO:0000256" key="6">
    <source>
        <dbReference type="HAMAP-Rule" id="MF_01161"/>
    </source>
</evidence>
<protein>
    <recommendedName>
        <fullName evidence="6">tRNA(Ile)-lysidine synthase</fullName>
        <ecNumber evidence="6">6.3.4.19</ecNumber>
    </recommendedName>
    <alternativeName>
        <fullName evidence="6">tRNA(Ile)-2-lysyl-cytidine synthase</fullName>
    </alternativeName>
    <alternativeName>
        <fullName evidence="6">tRNA(Ile)-lysidine synthetase</fullName>
    </alternativeName>
</protein>
<feature type="binding site" evidence="6">
    <location>
        <begin position="39"/>
        <end position="44"/>
    </location>
    <ligand>
        <name>ATP</name>
        <dbReference type="ChEBI" id="CHEBI:30616"/>
    </ligand>
</feature>
<evidence type="ECO:0000256" key="1">
    <source>
        <dbReference type="ARBA" id="ARBA00022598"/>
    </source>
</evidence>
<keyword evidence="1 6" id="KW-0436">Ligase</keyword>
<keyword evidence="9" id="KW-1185">Reference proteome</keyword>
<dbReference type="PANTHER" id="PTHR43033">
    <property type="entry name" value="TRNA(ILE)-LYSIDINE SYNTHASE-RELATED"/>
    <property type="match status" value="1"/>
</dbReference>
<comment type="function">
    <text evidence="6">Ligates lysine onto the cytidine present at position 34 of the AUA codon-specific tRNA(Ile) that contains the anticodon CAU, in an ATP-dependent manner. Cytidine is converted to lysidine, thus changing the amino acid specificity of the tRNA from methionine to isoleucine.</text>
</comment>
<feature type="domain" description="tRNA(Ile)-lysidine/2-thiocytidine synthase N-terminal" evidence="7">
    <location>
        <begin position="34"/>
        <end position="209"/>
    </location>
</feature>
<dbReference type="Proteomes" id="UP001154272">
    <property type="component" value="Unassembled WGS sequence"/>
</dbReference>
<dbReference type="PANTHER" id="PTHR43033:SF1">
    <property type="entry name" value="TRNA(ILE)-LYSIDINE SYNTHASE-RELATED"/>
    <property type="match status" value="1"/>
</dbReference>
<dbReference type="EC" id="6.3.4.19" evidence="6"/>
<dbReference type="InterPro" id="IPR012094">
    <property type="entry name" value="tRNA_Ile_lys_synt"/>
</dbReference>
<gene>
    <name evidence="6" type="primary">tilS</name>
    <name evidence="8" type="ORF">R83534S58_LOCUS1221</name>
</gene>
<comment type="caution">
    <text evidence="8">The sequence shown here is derived from an EMBL/GenBank/DDBJ whole genome shotgun (WGS) entry which is preliminary data.</text>
</comment>
<keyword evidence="6" id="KW-0963">Cytoplasm</keyword>
<comment type="similarity">
    <text evidence="6">Belongs to the tRNA(Ile)-lysidine synthase family.</text>
</comment>
<name>A0ABM9HPM4_9PROT</name>
<dbReference type="Gene3D" id="3.40.50.620">
    <property type="entry name" value="HUPs"/>
    <property type="match status" value="1"/>
</dbReference>
<evidence type="ECO:0000313" key="8">
    <source>
        <dbReference type="EMBL" id="CAI3942604.1"/>
    </source>
</evidence>
<evidence type="ECO:0000259" key="7">
    <source>
        <dbReference type="Pfam" id="PF01171"/>
    </source>
</evidence>
<dbReference type="InterPro" id="IPR012795">
    <property type="entry name" value="tRNA_Ile_lys_synt_N"/>
</dbReference>
<dbReference type="SUPFAM" id="SSF52402">
    <property type="entry name" value="Adenine nucleotide alpha hydrolases-like"/>
    <property type="match status" value="1"/>
</dbReference>
<dbReference type="CDD" id="cd01992">
    <property type="entry name" value="TilS_N"/>
    <property type="match status" value="1"/>
</dbReference>
<keyword evidence="2 6" id="KW-0819">tRNA processing</keyword>
<dbReference type="NCBIfam" id="TIGR02432">
    <property type="entry name" value="lysidine_TilS_N"/>
    <property type="match status" value="1"/>
</dbReference>
<accession>A0ABM9HPM4</accession>
<dbReference type="HAMAP" id="MF_01161">
    <property type="entry name" value="tRNA_Ile_lys_synt"/>
    <property type="match status" value="1"/>
</dbReference>
<evidence type="ECO:0000256" key="3">
    <source>
        <dbReference type="ARBA" id="ARBA00022741"/>
    </source>
</evidence>
<evidence type="ECO:0000256" key="2">
    <source>
        <dbReference type="ARBA" id="ARBA00022694"/>
    </source>
</evidence>
<comment type="catalytic activity">
    <reaction evidence="5 6">
        <text>cytidine(34) in tRNA(Ile2) + L-lysine + ATP = lysidine(34) in tRNA(Ile2) + AMP + diphosphate + H(+)</text>
        <dbReference type="Rhea" id="RHEA:43744"/>
        <dbReference type="Rhea" id="RHEA-COMP:10625"/>
        <dbReference type="Rhea" id="RHEA-COMP:10670"/>
        <dbReference type="ChEBI" id="CHEBI:15378"/>
        <dbReference type="ChEBI" id="CHEBI:30616"/>
        <dbReference type="ChEBI" id="CHEBI:32551"/>
        <dbReference type="ChEBI" id="CHEBI:33019"/>
        <dbReference type="ChEBI" id="CHEBI:82748"/>
        <dbReference type="ChEBI" id="CHEBI:83665"/>
        <dbReference type="ChEBI" id="CHEBI:456215"/>
        <dbReference type="EC" id="6.3.4.19"/>
    </reaction>
</comment>
<keyword evidence="4 6" id="KW-0067">ATP-binding</keyword>